<dbReference type="EMBL" id="BAAAQG010000003">
    <property type="protein sequence ID" value="GAA1699284.1"/>
    <property type="molecule type" value="Genomic_DNA"/>
</dbReference>
<evidence type="ECO:0000256" key="2">
    <source>
        <dbReference type="SAM" id="Phobius"/>
    </source>
</evidence>
<keyword evidence="2" id="KW-0812">Transmembrane</keyword>
<name>A0ABN2I629_9ACTN</name>
<feature type="region of interest" description="Disordered" evidence="1">
    <location>
        <begin position="1"/>
        <end position="56"/>
    </location>
</feature>
<keyword evidence="2" id="KW-1133">Transmembrane helix</keyword>
<sequence length="87" mass="8799">MQKWGMANSLPSDPDPSESPDLDAGGSPTGPQTPDSDSTSLASDSARTGQSPTKSGSRIGIYVLLGIIVLIVLVMALGLAGRLFGLG</sequence>
<feature type="transmembrane region" description="Helical" evidence="2">
    <location>
        <begin position="59"/>
        <end position="84"/>
    </location>
</feature>
<feature type="compositionally biased region" description="Low complexity" evidence="1">
    <location>
        <begin position="35"/>
        <end position="46"/>
    </location>
</feature>
<dbReference type="Pfam" id="PF20088">
    <property type="entry name" value="DUF6480"/>
    <property type="match status" value="1"/>
</dbReference>
<reference evidence="3 4" key="1">
    <citation type="journal article" date="2019" name="Int. J. Syst. Evol. Microbiol.">
        <title>The Global Catalogue of Microorganisms (GCM) 10K type strain sequencing project: providing services to taxonomists for standard genome sequencing and annotation.</title>
        <authorList>
            <consortium name="The Broad Institute Genomics Platform"/>
            <consortium name="The Broad Institute Genome Sequencing Center for Infectious Disease"/>
            <person name="Wu L."/>
            <person name="Ma J."/>
        </authorList>
    </citation>
    <scope>NUCLEOTIDE SEQUENCE [LARGE SCALE GENOMIC DNA]</scope>
    <source>
        <strain evidence="3 4">JCM 16002</strain>
    </source>
</reference>
<keyword evidence="2" id="KW-0472">Membrane</keyword>
<evidence type="ECO:0000313" key="4">
    <source>
        <dbReference type="Proteomes" id="UP001500383"/>
    </source>
</evidence>
<gene>
    <name evidence="3" type="ORF">GCM10009831_04450</name>
</gene>
<dbReference type="Proteomes" id="UP001500383">
    <property type="component" value="Unassembled WGS sequence"/>
</dbReference>
<dbReference type="InterPro" id="IPR045512">
    <property type="entry name" value="DUF6480"/>
</dbReference>
<protein>
    <submittedName>
        <fullName evidence="3">Uncharacterized protein</fullName>
    </submittedName>
</protein>
<evidence type="ECO:0000313" key="3">
    <source>
        <dbReference type="EMBL" id="GAA1699284.1"/>
    </source>
</evidence>
<keyword evidence="4" id="KW-1185">Reference proteome</keyword>
<feature type="compositionally biased region" description="Polar residues" evidence="1">
    <location>
        <begin position="47"/>
        <end position="56"/>
    </location>
</feature>
<accession>A0ABN2I629</accession>
<organism evidence="3 4">
    <name type="scientific">Dietzia cercidiphylli</name>
    <dbReference type="NCBI Taxonomy" id="498199"/>
    <lineage>
        <taxon>Bacteria</taxon>
        <taxon>Bacillati</taxon>
        <taxon>Actinomycetota</taxon>
        <taxon>Actinomycetes</taxon>
        <taxon>Mycobacteriales</taxon>
        <taxon>Dietziaceae</taxon>
        <taxon>Dietzia</taxon>
    </lineage>
</organism>
<evidence type="ECO:0000256" key="1">
    <source>
        <dbReference type="SAM" id="MobiDB-lite"/>
    </source>
</evidence>
<proteinExistence type="predicted"/>
<comment type="caution">
    <text evidence="3">The sequence shown here is derived from an EMBL/GenBank/DDBJ whole genome shotgun (WGS) entry which is preliminary data.</text>
</comment>